<dbReference type="GO" id="GO:0042759">
    <property type="term" value="P:long-chain fatty acid biosynthetic process"/>
    <property type="evidence" value="ECO:0007669"/>
    <property type="project" value="TreeGrafter"/>
</dbReference>
<dbReference type="Gene3D" id="2.60.40.2300">
    <property type="entry name" value="Neutral/alkaline non-lysosomal ceramidase, C-terminal domain"/>
    <property type="match status" value="1"/>
</dbReference>
<dbReference type="GO" id="GO:0016020">
    <property type="term" value="C:membrane"/>
    <property type="evidence" value="ECO:0007669"/>
    <property type="project" value="GOC"/>
</dbReference>
<accession>A0A6J7I3Y8</accession>
<feature type="domain" description="Neutral/alkaline non-lysosomal ceramidase N-terminal" evidence="1">
    <location>
        <begin position="152"/>
        <end position="243"/>
    </location>
</feature>
<organism evidence="2">
    <name type="scientific">freshwater metagenome</name>
    <dbReference type="NCBI Taxonomy" id="449393"/>
    <lineage>
        <taxon>unclassified sequences</taxon>
        <taxon>metagenomes</taxon>
        <taxon>ecological metagenomes</taxon>
    </lineage>
</organism>
<name>A0A6J7I3Y8_9ZZZZ</name>
<evidence type="ECO:0000259" key="1">
    <source>
        <dbReference type="Pfam" id="PF04734"/>
    </source>
</evidence>
<dbReference type="Pfam" id="PF04734">
    <property type="entry name" value="Ceramidase_alk"/>
    <property type="match status" value="1"/>
</dbReference>
<dbReference type="AlphaFoldDB" id="A0A6J7I3Y8"/>
<dbReference type="GO" id="GO:0046512">
    <property type="term" value="P:sphingosine biosynthetic process"/>
    <property type="evidence" value="ECO:0007669"/>
    <property type="project" value="TreeGrafter"/>
</dbReference>
<sequence length="489" mass="51184">MVKSEFGLYSADHGGAATRQFEERVRAEADVPATQPVIAVYGSADQGDQSAGLEHSGPAGADLVGRTEGDAFFRAWKDAGARMTATPSFGVEWTRFCFCGRQASDGGRVDTQGRIGAPFLTGSEEGRGPLFDILGKDIEGLRLPALDPVQGGKVVVPIGEWSEFWPMVLARIGDGAIVTMPGEPTIGIGERTRAAVLARARKAGVQRVTIAGLSNDYLNYITTPEEYDLQQYEGASTVFGRHSGTFLTDRAVDLATALAGDPITLDVKPYDASNGVRANGPAYPAGAAAGRVLQQPEDVERLGLVDVAWQGAPSGGDKPVDTAFITVERQEGAGWVAADNDLGQAIAWRVDDAGRYTATWNPAETTPTGAYRFVVTAPRYRLTSGAFTVRPSDALEVRRRTATAGRARVEVGFPVPRTNVDLIARPTLLGRGTVDFRVGVRTVTAPIGTDGVAEVAVPAGATVTVPAGAAKDPDGNTNATAVAVTGAGS</sequence>
<dbReference type="GO" id="GO:0017040">
    <property type="term" value="F:N-acylsphingosine amidohydrolase activity"/>
    <property type="evidence" value="ECO:0007669"/>
    <property type="project" value="InterPro"/>
</dbReference>
<dbReference type="InterPro" id="IPR006823">
    <property type="entry name" value="Ceramidase_alk"/>
</dbReference>
<dbReference type="GO" id="GO:0046514">
    <property type="term" value="P:ceramide catabolic process"/>
    <property type="evidence" value="ECO:0007669"/>
    <property type="project" value="InterPro"/>
</dbReference>
<gene>
    <name evidence="2" type="ORF">UFOPK3564_02073</name>
</gene>
<dbReference type="GO" id="GO:0005576">
    <property type="term" value="C:extracellular region"/>
    <property type="evidence" value="ECO:0007669"/>
    <property type="project" value="TreeGrafter"/>
</dbReference>
<reference evidence="2" key="1">
    <citation type="submission" date="2020-05" db="EMBL/GenBank/DDBJ databases">
        <authorList>
            <person name="Chiriac C."/>
            <person name="Salcher M."/>
            <person name="Ghai R."/>
            <person name="Kavagutti S V."/>
        </authorList>
    </citation>
    <scope>NUCLEOTIDE SEQUENCE</scope>
</reference>
<dbReference type="PANTHER" id="PTHR12670:SF1">
    <property type="entry name" value="NEUTRAL CERAMIDASE"/>
    <property type="match status" value="1"/>
</dbReference>
<evidence type="ECO:0000313" key="2">
    <source>
        <dbReference type="EMBL" id="CAB4925414.1"/>
    </source>
</evidence>
<proteinExistence type="predicted"/>
<dbReference type="InterPro" id="IPR031329">
    <property type="entry name" value="NEUT/ALK_ceramidase_N"/>
</dbReference>
<dbReference type="InterPro" id="IPR038445">
    <property type="entry name" value="NCDase_C_sf"/>
</dbReference>
<protein>
    <submittedName>
        <fullName evidence="2">Unannotated protein</fullName>
    </submittedName>
</protein>
<dbReference type="PANTHER" id="PTHR12670">
    <property type="entry name" value="CERAMIDASE"/>
    <property type="match status" value="1"/>
</dbReference>
<dbReference type="EMBL" id="CAFBMK010000129">
    <property type="protein sequence ID" value="CAB4925414.1"/>
    <property type="molecule type" value="Genomic_DNA"/>
</dbReference>